<name>A0A7Z0E1Q3_RHILE</name>
<comment type="caution">
    <text evidence="2">The sequence shown here is derived from an EMBL/GenBank/DDBJ whole genome shotgun (WGS) entry which is preliminary data.</text>
</comment>
<gene>
    <name evidence="2" type="ORF">GGI64_004234</name>
</gene>
<feature type="region of interest" description="Disordered" evidence="1">
    <location>
        <begin position="1"/>
        <end position="21"/>
    </location>
</feature>
<reference evidence="2 3" key="1">
    <citation type="submission" date="2020-07" db="EMBL/GenBank/DDBJ databases">
        <title>Genomic Encyclopedia of Type Strains, Phase IV (KMG-V): Genome sequencing to study the core and pangenomes of soil and plant-associated prokaryotes.</title>
        <authorList>
            <person name="Whitman W."/>
        </authorList>
    </citation>
    <scope>NUCLEOTIDE SEQUENCE [LARGE SCALE GENOMIC DNA]</scope>
    <source>
        <strain evidence="2 3">SEMIA 4052</strain>
    </source>
</reference>
<feature type="compositionally biased region" description="Basic and acidic residues" evidence="1">
    <location>
        <begin position="8"/>
        <end position="17"/>
    </location>
</feature>
<evidence type="ECO:0000313" key="3">
    <source>
        <dbReference type="Proteomes" id="UP000535276"/>
    </source>
</evidence>
<protein>
    <submittedName>
        <fullName evidence="2">Uncharacterized protein</fullName>
    </submittedName>
</protein>
<sequence length="99" mass="11166">MFRSIGNETRRIPKPSDLEELFPSARTTKQRMQMAEIILFPNPLSSTSVEIHDPQVPAQLSGDPEMDQMPRARARIRSVLDELDRLSGELEACSLSTRA</sequence>
<dbReference type="RefSeq" id="WP_246714192.1">
    <property type="nucleotide sequence ID" value="NZ_JACBZV010000007.1"/>
</dbReference>
<evidence type="ECO:0000256" key="1">
    <source>
        <dbReference type="SAM" id="MobiDB-lite"/>
    </source>
</evidence>
<evidence type="ECO:0000313" key="2">
    <source>
        <dbReference type="EMBL" id="NYJ13153.1"/>
    </source>
</evidence>
<accession>A0A7Z0E1Q3</accession>
<dbReference type="Proteomes" id="UP000535276">
    <property type="component" value="Unassembled WGS sequence"/>
</dbReference>
<organism evidence="2 3">
    <name type="scientific">Rhizobium leguminosarum</name>
    <dbReference type="NCBI Taxonomy" id="384"/>
    <lineage>
        <taxon>Bacteria</taxon>
        <taxon>Pseudomonadati</taxon>
        <taxon>Pseudomonadota</taxon>
        <taxon>Alphaproteobacteria</taxon>
        <taxon>Hyphomicrobiales</taxon>
        <taxon>Rhizobiaceae</taxon>
        <taxon>Rhizobium/Agrobacterium group</taxon>
        <taxon>Rhizobium</taxon>
    </lineage>
</organism>
<proteinExistence type="predicted"/>
<dbReference type="AlphaFoldDB" id="A0A7Z0E1Q3"/>
<dbReference type="EMBL" id="JACBZV010000007">
    <property type="protein sequence ID" value="NYJ13153.1"/>
    <property type="molecule type" value="Genomic_DNA"/>
</dbReference>